<dbReference type="GO" id="GO:0006508">
    <property type="term" value="P:proteolysis"/>
    <property type="evidence" value="ECO:0007669"/>
    <property type="project" value="UniProtKB-KW"/>
</dbReference>
<evidence type="ECO:0000256" key="2">
    <source>
        <dbReference type="ARBA" id="ARBA00022723"/>
    </source>
</evidence>
<reference evidence="10" key="1">
    <citation type="submission" date="2020-06" db="EMBL/GenBank/DDBJ databases">
        <title>Nostoc edaphicum CCNP1411 genome.</title>
        <authorList>
            <person name="Fidor A."/>
            <person name="Grabski M."/>
            <person name="Gawor J."/>
            <person name="Gromadka R."/>
            <person name="Wegrzyn G."/>
            <person name="Mazur-Marzec H."/>
        </authorList>
    </citation>
    <scope>NUCLEOTIDE SEQUENCE [LARGE SCALE GENOMIC DNA]</scope>
    <source>
        <strain evidence="10">CCNP1411</strain>
    </source>
</reference>
<sequence length="307" mass="34636">MTRKILTGLISEAYEHPFDRKALASLQNMPGVSLLLKKVNEYGIDRLLRLQSLGSEIRISPRNFPELHQAFVETCQILDVAPLPELYLFRGTGHIETYIVGVEKSLVGINLDAMEWLDADELLYIFGHEIARIKSQHMVYHQMAIVMPALKNLLSSGTLGVGGLVAGGMELGLYNWRMMARFTADRAALLACQDIDVAITTLMKLGGLPDEYLTTAVIEDFLVQAREFASNSFDNVDKVTKILSYTESSLSWVVMRAGELLKWVDSGEYNNLIQQTNLKTSEEPEEKEEKEEKTPEEKEGWNFLTSW</sequence>
<dbReference type="Pfam" id="PF01435">
    <property type="entry name" value="Peptidase_M48"/>
    <property type="match status" value="1"/>
</dbReference>
<feature type="compositionally biased region" description="Basic and acidic residues" evidence="7">
    <location>
        <begin position="290"/>
        <end position="300"/>
    </location>
</feature>
<accession>A0A7D7QLE8</accession>
<dbReference type="Gene3D" id="3.30.2010.10">
    <property type="entry name" value="Metalloproteases ('zincins'), catalytic domain"/>
    <property type="match status" value="1"/>
</dbReference>
<gene>
    <name evidence="9" type="ORF">HUN01_20895</name>
</gene>
<keyword evidence="4 6" id="KW-0862">Zinc</keyword>
<comment type="similarity">
    <text evidence="6">Belongs to the peptidase M48 family.</text>
</comment>
<evidence type="ECO:0000256" key="3">
    <source>
        <dbReference type="ARBA" id="ARBA00022801"/>
    </source>
</evidence>
<feature type="region of interest" description="Disordered" evidence="7">
    <location>
        <begin position="277"/>
        <end position="307"/>
    </location>
</feature>
<dbReference type="GO" id="GO:0046872">
    <property type="term" value="F:metal ion binding"/>
    <property type="evidence" value="ECO:0007669"/>
    <property type="project" value="UniProtKB-KW"/>
</dbReference>
<keyword evidence="3 6" id="KW-0378">Hydrolase</keyword>
<dbReference type="Proteomes" id="UP000514713">
    <property type="component" value="Chromosome"/>
</dbReference>
<evidence type="ECO:0000313" key="10">
    <source>
        <dbReference type="Proteomes" id="UP000514713"/>
    </source>
</evidence>
<proteinExistence type="inferred from homology"/>
<evidence type="ECO:0000256" key="5">
    <source>
        <dbReference type="ARBA" id="ARBA00023049"/>
    </source>
</evidence>
<evidence type="ECO:0000259" key="8">
    <source>
        <dbReference type="Pfam" id="PF01435"/>
    </source>
</evidence>
<keyword evidence="2" id="KW-0479">Metal-binding</keyword>
<keyword evidence="10" id="KW-1185">Reference proteome</keyword>
<dbReference type="KEGG" id="ned:HUN01_20895"/>
<evidence type="ECO:0000256" key="1">
    <source>
        <dbReference type="ARBA" id="ARBA00022670"/>
    </source>
</evidence>
<dbReference type="EMBL" id="CP054698">
    <property type="protein sequence ID" value="QMS89924.1"/>
    <property type="molecule type" value="Genomic_DNA"/>
</dbReference>
<dbReference type="GO" id="GO:0004222">
    <property type="term" value="F:metalloendopeptidase activity"/>
    <property type="evidence" value="ECO:0007669"/>
    <property type="project" value="InterPro"/>
</dbReference>
<dbReference type="AlphaFoldDB" id="A0A7D7QLE8"/>
<comment type="cofactor">
    <cofactor evidence="6">
        <name>Zn(2+)</name>
        <dbReference type="ChEBI" id="CHEBI:29105"/>
    </cofactor>
    <text evidence="6">Binds 1 zinc ion per subunit.</text>
</comment>
<dbReference type="InterPro" id="IPR001915">
    <property type="entry name" value="Peptidase_M48"/>
</dbReference>
<dbReference type="CDD" id="cd07325">
    <property type="entry name" value="M48_Ste24p_like"/>
    <property type="match status" value="1"/>
</dbReference>
<evidence type="ECO:0000256" key="4">
    <source>
        <dbReference type="ARBA" id="ARBA00022833"/>
    </source>
</evidence>
<evidence type="ECO:0000313" key="9">
    <source>
        <dbReference type="EMBL" id="QMS89924.1"/>
    </source>
</evidence>
<protein>
    <submittedName>
        <fullName evidence="9">M48 family metallopeptidase</fullName>
    </submittedName>
</protein>
<keyword evidence="1 6" id="KW-0645">Protease</keyword>
<dbReference type="RefSeq" id="WP_181927807.1">
    <property type="nucleotide sequence ID" value="NZ_CP054698.1"/>
</dbReference>
<name>A0A7D7QLE8_9NOSO</name>
<keyword evidence="5 6" id="KW-0482">Metalloprotease</keyword>
<organism evidence="9 10">
    <name type="scientific">Nostoc edaphicum CCNP1411</name>
    <dbReference type="NCBI Taxonomy" id="1472755"/>
    <lineage>
        <taxon>Bacteria</taxon>
        <taxon>Bacillati</taxon>
        <taxon>Cyanobacteriota</taxon>
        <taxon>Cyanophyceae</taxon>
        <taxon>Nostocales</taxon>
        <taxon>Nostocaceae</taxon>
        <taxon>Nostoc</taxon>
    </lineage>
</organism>
<feature type="domain" description="Peptidase M48" evidence="8">
    <location>
        <begin position="62"/>
        <end position="206"/>
    </location>
</feature>
<evidence type="ECO:0000256" key="7">
    <source>
        <dbReference type="SAM" id="MobiDB-lite"/>
    </source>
</evidence>
<evidence type="ECO:0000256" key="6">
    <source>
        <dbReference type="RuleBase" id="RU003983"/>
    </source>
</evidence>